<dbReference type="EMBL" id="JARBDR010000246">
    <property type="protein sequence ID" value="KAJ8317321.1"/>
    <property type="molecule type" value="Genomic_DNA"/>
</dbReference>
<dbReference type="Proteomes" id="UP001217089">
    <property type="component" value="Unassembled WGS sequence"/>
</dbReference>
<name>A0ABQ9FMB3_TEGGR</name>
<evidence type="ECO:0000313" key="2">
    <source>
        <dbReference type="Proteomes" id="UP001217089"/>
    </source>
</evidence>
<accession>A0ABQ9FMB3</accession>
<evidence type="ECO:0000313" key="1">
    <source>
        <dbReference type="EMBL" id="KAJ8317321.1"/>
    </source>
</evidence>
<keyword evidence="2" id="KW-1185">Reference proteome</keyword>
<protein>
    <submittedName>
        <fullName evidence="1">Uncharacterized protein</fullName>
    </submittedName>
</protein>
<comment type="caution">
    <text evidence="1">The sequence shown here is derived from an EMBL/GenBank/DDBJ whole genome shotgun (WGS) entry which is preliminary data.</text>
</comment>
<organism evidence="1 2">
    <name type="scientific">Tegillarca granosa</name>
    <name type="common">Malaysian cockle</name>
    <name type="synonym">Anadara granosa</name>
    <dbReference type="NCBI Taxonomy" id="220873"/>
    <lineage>
        <taxon>Eukaryota</taxon>
        <taxon>Metazoa</taxon>
        <taxon>Spiralia</taxon>
        <taxon>Lophotrochozoa</taxon>
        <taxon>Mollusca</taxon>
        <taxon>Bivalvia</taxon>
        <taxon>Autobranchia</taxon>
        <taxon>Pteriomorphia</taxon>
        <taxon>Arcoida</taxon>
        <taxon>Arcoidea</taxon>
        <taxon>Arcidae</taxon>
        <taxon>Tegillarca</taxon>
    </lineage>
</organism>
<proteinExistence type="predicted"/>
<gene>
    <name evidence="1" type="ORF">KUTeg_005225</name>
</gene>
<sequence>MTSVTESSSFVQVYKNQPGVSSVENTSKIRGWGGGWWVVNQLGYLGDTFIHVRFKHSKIFCIDFIKVKDK</sequence>
<reference evidence="1 2" key="1">
    <citation type="submission" date="2022-12" db="EMBL/GenBank/DDBJ databases">
        <title>Chromosome-level genome of Tegillarca granosa.</title>
        <authorList>
            <person name="Kim J."/>
        </authorList>
    </citation>
    <scope>NUCLEOTIDE SEQUENCE [LARGE SCALE GENOMIC DNA]</scope>
    <source>
        <strain evidence="1">Teg-2019</strain>
        <tissue evidence="1">Adductor muscle</tissue>
    </source>
</reference>